<proteinExistence type="predicted"/>
<dbReference type="AlphaFoldDB" id="A0A6A6F3C6"/>
<dbReference type="OrthoDB" id="10337449at2759"/>
<protein>
    <submittedName>
        <fullName evidence="2">Uncharacterized protein</fullName>
    </submittedName>
</protein>
<sequence>MAIFYTLVPEVRLLPLGFWPFLHTTLQSVAALTVFVLLIGSWIKHHSSAKLALDESGNLSGDYSYESYVCQMRNGIDGGVGSRGWMGKYCGMAVAARSFMVPVCLLLCAIAAVSAVQMQKANASARAIEMGDPRAAEKQVNRERSSL</sequence>
<keyword evidence="1" id="KW-0472">Membrane</keyword>
<dbReference type="Proteomes" id="UP000799539">
    <property type="component" value="Unassembled WGS sequence"/>
</dbReference>
<accession>A0A6A6F3C6</accession>
<reference evidence="2" key="1">
    <citation type="journal article" date="2020" name="Stud. Mycol.">
        <title>101 Dothideomycetes genomes: a test case for predicting lifestyles and emergence of pathogens.</title>
        <authorList>
            <person name="Haridas S."/>
            <person name="Albert R."/>
            <person name="Binder M."/>
            <person name="Bloem J."/>
            <person name="Labutti K."/>
            <person name="Salamov A."/>
            <person name="Andreopoulos B."/>
            <person name="Baker S."/>
            <person name="Barry K."/>
            <person name="Bills G."/>
            <person name="Bluhm B."/>
            <person name="Cannon C."/>
            <person name="Castanera R."/>
            <person name="Culley D."/>
            <person name="Daum C."/>
            <person name="Ezra D."/>
            <person name="Gonzalez J."/>
            <person name="Henrissat B."/>
            <person name="Kuo A."/>
            <person name="Liang C."/>
            <person name="Lipzen A."/>
            <person name="Lutzoni F."/>
            <person name="Magnuson J."/>
            <person name="Mondo S."/>
            <person name="Nolan M."/>
            <person name="Ohm R."/>
            <person name="Pangilinan J."/>
            <person name="Park H.-J."/>
            <person name="Ramirez L."/>
            <person name="Alfaro M."/>
            <person name="Sun H."/>
            <person name="Tritt A."/>
            <person name="Yoshinaga Y."/>
            <person name="Zwiers L.-H."/>
            <person name="Turgeon B."/>
            <person name="Goodwin S."/>
            <person name="Spatafora J."/>
            <person name="Crous P."/>
            <person name="Grigoriev I."/>
        </authorList>
    </citation>
    <scope>NUCLEOTIDE SEQUENCE</scope>
    <source>
        <strain evidence="2">SCOH1-5</strain>
    </source>
</reference>
<organism evidence="2 3">
    <name type="scientific">Cercospora zeae-maydis SCOH1-5</name>
    <dbReference type="NCBI Taxonomy" id="717836"/>
    <lineage>
        <taxon>Eukaryota</taxon>
        <taxon>Fungi</taxon>
        <taxon>Dikarya</taxon>
        <taxon>Ascomycota</taxon>
        <taxon>Pezizomycotina</taxon>
        <taxon>Dothideomycetes</taxon>
        <taxon>Dothideomycetidae</taxon>
        <taxon>Mycosphaerellales</taxon>
        <taxon>Mycosphaerellaceae</taxon>
        <taxon>Cercospora</taxon>
    </lineage>
</organism>
<evidence type="ECO:0000313" key="3">
    <source>
        <dbReference type="Proteomes" id="UP000799539"/>
    </source>
</evidence>
<gene>
    <name evidence="2" type="ORF">CERZMDRAFT_102080</name>
</gene>
<feature type="transmembrane region" description="Helical" evidence="1">
    <location>
        <begin position="94"/>
        <end position="116"/>
    </location>
</feature>
<keyword evidence="1" id="KW-1133">Transmembrane helix</keyword>
<keyword evidence="1" id="KW-0812">Transmembrane</keyword>
<keyword evidence="3" id="KW-1185">Reference proteome</keyword>
<evidence type="ECO:0000256" key="1">
    <source>
        <dbReference type="SAM" id="Phobius"/>
    </source>
</evidence>
<dbReference type="EMBL" id="ML992700">
    <property type="protein sequence ID" value="KAF2207814.1"/>
    <property type="molecule type" value="Genomic_DNA"/>
</dbReference>
<feature type="transmembrane region" description="Helical" evidence="1">
    <location>
        <begin position="20"/>
        <end position="43"/>
    </location>
</feature>
<name>A0A6A6F3C6_9PEZI</name>
<evidence type="ECO:0000313" key="2">
    <source>
        <dbReference type="EMBL" id="KAF2207814.1"/>
    </source>
</evidence>